<accession>A0A3G5A4Q1</accession>
<gene>
    <name evidence="2" type="ORF">Harvfovirus1_74</name>
</gene>
<dbReference type="EMBL" id="MK072243">
    <property type="protein sequence ID" value="AYV80449.1"/>
    <property type="molecule type" value="Genomic_DNA"/>
</dbReference>
<dbReference type="CDD" id="cd18186">
    <property type="entry name" value="BTB_POZ_ZBTB_KLHL-like"/>
    <property type="match status" value="1"/>
</dbReference>
<sequence>MGTHSSKGAQHETVTLISEAKTEIKSTKPVDDHQLRLKSLYEENNGDVVIRSKSREFKVHSTVLNMASALFKAIGGDYIKYEDETVDLFLRYVYYQAPLFEGDGMWVEITIDEIEKKRPLLELFELHKLTQGKDIIIKQLDKLIESTTNIYKLCLIANYFSFKGEIFWVHYRKSLIKLLFAINERTFWMISSGMLAVKEKGAPVNCYDNLLPGKYGRPGNYLNYLCCQHGKINPHNLRDPVANLRCRETDKVCCVSFSASSQDVPVGAETRYCCQHRSNIPEQVLLFEKEKTKGCIDGDSKIELNDKVREDLMRDMISFLNYPK</sequence>
<reference evidence="2" key="1">
    <citation type="submission" date="2018-10" db="EMBL/GenBank/DDBJ databases">
        <title>Hidden diversity of soil giant viruses.</title>
        <authorList>
            <person name="Schulz F."/>
            <person name="Alteio L."/>
            <person name="Goudeau D."/>
            <person name="Ryan E.M."/>
            <person name="Malmstrom R.R."/>
            <person name="Blanchard J."/>
            <person name="Woyke T."/>
        </authorList>
    </citation>
    <scope>NUCLEOTIDE SEQUENCE</scope>
    <source>
        <strain evidence="2">HAV1</strain>
    </source>
</reference>
<organism evidence="2">
    <name type="scientific">Harvfovirus sp</name>
    <dbReference type="NCBI Taxonomy" id="2487768"/>
    <lineage>
        <taxon>Viruses</taxon>
        <taxon>Varidnaviria</taxon>
        <taxon>Bamfordvirae</taxon>
        <taxon>Nucleocytoviricota</taxon>
        <taxon>Megaviricetes</taxon>
        <taxon>Imitervirales</taxon>
        <taxon>Mimiviridae</taxon>
        <taxon>Klosneuvirinae</taxon>
    </lineage>
</organism>
<dbReference type="InterPro" id="IPR000210">
    <property type="entry name" value="BTB/POZ_dom"/>
</dbReference>
<evidence type="ECO:0000259" key="1">
    <source>
        <dbReference type="PROSITE" id="PS50097"/>
    </source>
</evidence>
<name>A0A3G5A4Q1_9VIRU</name>
<dbReference type="PROSITE" id="PS50097">
    <property type="entry name" value="BTB"/>
    <property type="match status" value="1"/>
</dbReference>
<proteinExistence type="predicted"/>
<feature type="domain" description="BTB" evidence="1">
    <location>
        <begin position="46"/>
        <end position="74"/>
    </location>
</feature>
<protein>
    <recommendedName>
        <fullName evidence="1">BTB domain-containing protein</fullName>
    </recommendedName>
</protein>
<evidence type="ECO:0000313" key="2">
    <source>
        <dbReference type="EMBL" id="AYV80449.1"/>
    </source>
</evidence>